<sequence length="104" mass="11483">MRTVDVRVAAQSLGRLVDQVRVSGESVLISTPGGAKAILMPVDEFDSLQETLHALMQPEILRELAQADRDYAAGRTISGDELRVRYGLSDRREKRATSRSDDTP</sequence>
<dbReference type="InterPro" id="IPR006442">
    <property type="entry name" value="Antitoxin_Phd/YefM"/>
</dbReference>
<evidence type="ECO:0000313" key="3">
    <source>
        <dbReference type="EMBL" id="EPQ23374.1"/>
    </source>
</evidence>
<dbReference type="InterPro" id="IPR036165">
    <property type="entry name" value="YefM-like_sf"/>
</dbReference>
<evidence type="ECO:0000313" key="4">
    <source>
        <dbReference type="Proteomes" id="UP000014969"/>
    </source>
</evidence>
<reference evidence="3 4" key="1">
    <citation type="journal article" date="2013" name="Genome Announc.">
        <title>Genome Sequence of an Epidemic Isolate of Mycobacterium abscessus subsp. bolletii from Rio de Janeiro, Brazil.</title>
        <authorList>
            <person name="Davidson R.M."/>
            <person name="Reynolds P.R."/>
            <person name="Farias-Hesson E."/>
            <person name="Duarte R.S."/>
            <person name="Jackson M."/>
            <person name="Strong M."/>
        </authorList>
    </citation>
    <scope>NUCLEOTIDE SEQUENCE [LARGE SCALE GENOMIC DNA]</scope>
    <source>
        <strain evidence="3 4">CRM-0020</strain>
    </source>
</reference>
<dbReference type="Gene3D" id="1.10.1220.170">
    <property type="match status" value="1"/>
</dbReference>
<dbReference type="PANTHER" id="PTHR33713:SF6">
    <property type="entry name" value="ANTITOXIN YEFM"/>
    <property type="match status" value="1"/>
</dbReference>
<dbReference type="Proteomes" id="UP000014969">
    <property type="component" value="Unassembled WGS sequence"/>
</dbReference>
<dbReference type="EMBL" id="ATFQ01000021">
    <property type="protein sequence ID" value="EPQ23374.1"/>
    <property type="molecule type" value="Genomic_DNA"/>
</dbReference>
<name>A0A829HUH6_9MYCO</name>
<dbReference type="RefSeq" id="WP_005058072.1">
    <property type="nucleotide sequence ID" value="NZ_ATFQ01000021.1"/>
</dbReference>
<dbReference type="SUPFAM" id="SSF143120">
    <property type="entry name" value="YefM-like"/>
    <property type="match status" value="1"/>
</dbReference>
<organism evidence="3 4">
    <name type="scientific">Mycobacteroides abscessus subsp. bolletii CRM-0020</name>
    <dbReference type="NCBI Taxonomy" id="1306401"/>
    <lineage>
        <taxon>Bacteria</taxon>
        <taxon>Bacillati</taxon>
        <taxon>Actinomycetota</taxon>
        <taxon>Actinomycetes</taxon>
        <taxon>Mycobacteriales</taxon>
        <taxon>Mycobacteriaceae</taxon>
        <taxon>Mycobacteroides</taxon>
        <taxon>Mycobacteroides abscessus</taxon>
    </lineage>
</organism>
<comment type="caution">
    <text evidence="3">The sequence shown here is derived from an EMBL/GenBank/DDBJ whole genome shotgun (WGS) entry which is preliminary data.</text>
</comment>
<evidence type="ECO:0000256" key="2">
    <source>
        <dbReference type="RuleBase" id="RU362080"/>
    </source>
</evidence>
<protein>
    <recommendedName>
        <fullName evidence="2">Antitoxin</fullName>
    </recommendedName>
</protein>
<evidence type="ECO:0000256" key="1">
    <source>
        <dbReference type="ARBA" id="ARBA00009981"/>
    </source>
</evidence>
<comment type="similarity">
    <text evidence="1 2">Belongs to the phD/YefM antitoxin family.</text>
</comment>
<gene>
    <name evidence="3" type="ORF">J108_11670</name>
</gene>
<dbReference type="AlphaFoldDB" id="A0A829HUH6"/>
<dbReference type="Pfam" id="PF02604">
    <property type="entry name" value="PhdYeFM_antitox"/>
    <property type="match status" value="1"/>
</dbReference>
<dbReference type="NCBIfam" id="TIGR01552">
    <property type="entry name" value="phd_fam"/>
    <property type="match status" value="1"/>
</dbReference>
<proteinExistence type="inferred from homology"/>
<comment type="function">
    <text evidence="2">Antitoxin component of a type II toxin-antitoxin (TA) system.</text>
</comment>
<dbReference type="InterPro" id="IPR051405">
    <property type="entry name" value="phD/YefM_antitoxin"/>
</dbReference>
<accession>A0A829HUH6</accession>
<dbReference type="PANTHER" id="PTHR33713">
    <property type="entry name" value="ANTITOXIN YAFN-RELATED"/>
    <property type="match status" value="1"/>
</dbReference>
<dbReference type="Gene3D" id="3.40.1620.10">
    <property type="entry name" value="YefM-like domain"/>
    <property type="match status" value="1"/>
</dbReference>